<accession>A0A6N2RQY7</accession>
<gene>
    <name evidence="1" type="ORF">BGLFYP119_00736</name>
</gene>
<proteinExistence type="predicted"/>
<sequence>MSRHGFIKASDSAKFKRKSKYDTAYQIAREVIRNEAKSNVHGNAA</sequence>
<reference evidence="1" key="1">
    <citation type="submission" date="2019-11" db="EMBL/GenBank/DDBJ databases">
        <authorList>
            <person name="Feng L."/>
        </authorList>
    </citation>
    <scope>NUCLEOTIDE SEQUENCE</scope>
    <source>
        <strain evidence="1">BgluceraseaLFYP119</strain>
    </source>
</reference>
<protein>
    <submittedName>
        <fullName evidence="1">Uncharacterized protein</fullName>
    </submittedName>
</protein>
<name>A0A6N2RQY7_9FIRM</name>
<dbReference type="AlphaFoldDB" id="A0A6N2RQY7"/>
<organism evidence="1">
    <name type="scientific">Blautia glucerasea</name>
    <dbReference type="NCBI Taxonomy" id="536633"/>
    <lineage>
        <taxon>Bacteria</taxon>
        <taxon>Bacillati</taxon>
        <taxon>Bacillota</taxon>
        <taxon>Clostridia</taxon>
        <taxon>Lachnospirales</taxon>
        <taxon>Lachnospiraceae</taxon>
        <taxon>Blautia</taxon>
    </lineage>
</organism>
<dbReference type="EMBL" id="CACRST010000009">
    <property type="protein sequence ID" value="VYS82551.1"/>
    <property type="molecule type" value="Genomic_DNA"/>
</dbReference>
<evidence type="ECO:0000313" key="1">
    <source>
        <dbReference type="EMBL" id="VYS82551.1"/>
    </source>
</evidence>